<dbReference type="GO" id="GO:0006412">
    <property type="term" value="P:translation"/>
    <property type="evidence" value="ECO:0007669"/>
    <property type="project" value="UniProtKB-UniRule"/>
</dbReference>
<protein>
    <recommendedName>
        <fullName evidence="6">Large ribosomal subunit protein uL23</fullName>
    </recommendedName>
</protein>
<evidence type="ECO:0000256" key="7">
    <source>
        <dbReference type="RuleBase" id="RU003934"/>
    </source>
</evidence>
<evidence type="ECO:0000256" key="5">
    <source>
        <dbReference type="ARBA" id="ARBA00023274"/>
    </source>
</evidence>
<dbReference type="InterPro" id="IPR013025">
    <property type="entry name" value="Ribosomal_uL23-like"/>
</dbReference>
<evidence type="ECO:0000313" key="9">
    <source>
        <dbReference type="Proteomes" id="UP000233417"/>
    </source>
</evidence>
<dbReference type="GO" id="GO:0005840">
    <property type="term" value="C:ribosome"/>
    <property type="evidence" value="ECO:0007669"/>
    <property type="project" value="UniProtKB-KW"/>
</dbReference>
<comment type="subunit">
    <text evidence="6">Part of the 50S ribosomal subunit. Contacts protein L29, and trigger factor when it is bound to the ribosome.</text>
</comment>
<evidence type="ECO:0000256" key="6">
    <source>
        <dbReference type="HAMAP-Rule" id="MF_01369"/>
    </source>
</evidence>
<evidence type="ECO:0000313" key="8">
    <source>
        <dbReference type="EMBL" id="PKN02554.1"/>
    </source>
</evidence>
<comment type="caution">
    <text evidence="8">The sequence shown here is derived from an EMBL/GenBank/DDBJ whole genome shotgun (WGS) entry which is preliminary data.</text>
</comment>
<reference evidence="8 9" key="1">
    <citation type="journal article" date="2017" name="ISME J.">
        <title>Potential for microbial H2 and metal transformations associated with novel bacteria and archaea in deep terrestrial subsurface sediments.</title>
        <authorList>
            <person name="Hernsdorf A.W."/>
            <person name="Amano Y."/>
            <person name="Miyakawa K."/>
            <person name="Ise K."/>
            <person name="Suzuki Y."/>
            <person name="Anantharaman K."/>
            <person name="Probst A."/>
            <person name="Burstein D."/>
            <person name="Thomas B.C."/>
            <person name="Banfield J.F."/>
        </authorList>
    </citation>
    <scope>NUCLEOTIDE SEQUENCE [LARGE SCALE GENOMIC DNA]</scope>
    <source>
        <strain evidence="8">HGW-Dojkabacteria-1</strain>
    </source>
</reference>
<keyword evidence="3 6" id="KW-0694">RNA-binding</keyword>
<dbReference type="GO" id="GO:1990904">
    <property type="term" value="C:ribonucleoprotein complex"/>
    <property type="evidence" value="ECO:0007669"/>
    <property type="project" value="UniProtKB-KW"/>
</dbReference>
<dbReference type="AlphaFoldDB" id="A0A2N2F2U9"/>
<dbReference type="EMBL" id="PHAO01000001">
    <property type="protein sequence ID" value="PKN02554.1"/>
    <property type="molecule type" value="Genomic_DNA"/>
</dbReference>
<dbReference type="SUPFAM" id="SSF54189">
    <property type="entry name" value="Ribosomal proteins S24e, L23 and L15e"/>
    <property type="match status" value="1"/>
</dbReference>
<evidence type="ECO:0000256" key="2">
    <source>
        <dbReference type="ARBA" id="ARBA00022730"/>
    </source>
</evidence>
<gene>
    <name evidence="6 8" type="primary">rplW</name>
    <name evidence="8" type="ORF">CVU76_00735</name>
</gene>
<keyword evidence="4 6" id="KW-0689">Ribosomal protein</keyword>
<dbReference type="HAMAP" id="MF_01369_B">
    <property type="entry name" value="Ribosomal_uL23_B"/>
    <property type="match status" value="1"/>
</dbReference>
<dbReference type="NCBIfam" id="NF004363">
    <property type="entry name" value="PRK05738.2-4"/>
    <property type="match status" value="1"/>
</dbReference>
<dbReference type="InterPro" id="IPR001014">
    <property type="entry name" value="Ribosomal_uL23_CS"/>
</dbReference>
<dbReference type="Gene3D" id="3.30.70.330">
    <property type="match status" value="1"/>
</dbReference>
<organism evidence="8 9">
    <name type="scientific">Candidatus Dojkabacteria bacterium HGW-Dojkabacteria-1</name>
    <dbReference type="NCBI Taxonomy" id="2013761"/>
    <lineage>
        <taxon>Bacteria</taxon>
        <taxon>Candidatus Dojkabacteria</taxon>
    </lineage>
</organism>
<evidence type="ECO:0000256" key="1">
    <source>
        <dbReference type="ARBA" id="ARBA00006700"/>
    </source>
</evidence>
<dbReference type="GO" id="GO:0003735">
    <property type="term" value="F:structural constituent of ribosome"/>
    <property type="evidence" value="ECO:0007669"/>
    <property type="project" value="InterPro"/>
</dbReference>
<evidence type="ECO:0000256" key="3">
    <source>
        <dbReference type="ARBA" id="ARBA00022884"/>
    </source>
</evidence>
<dbReference type="Proteomes" id="UP000233417">
    <property type="component" value="Unassembled WGS sequence"/>
</dbReference>
<dbReference type="PROSITE" id="PS00050">
    <property type="entry name" value="RIBOSOMAL_L23"/>
    <property type="match status" value="1"/>
</dbReference>
<comment type="similarity">
    <text evidence="1 6 7">Belongs to the universal ribosomal protein uL23 family.</text>
</comment>
<dbReference type="PANTHER" id="PTHR11620">
    <property type="entry name" value="60S RIBOSOMAL PROTEIN L23A"/>
    <property type="match status" value="1"/>
</dbReference>
<keyword evidence="2 6" id="KW-0699">rRNA-binding</keyword>
<name>A0A2N2F2U9_9BACT</name>
<sequence length="97" mass="11044">MESKNITVKPVVSEKSYTLANASNKYTFAVESGVNKIEIKNAVEAKYKVKVETVNIVIKPGKMKRDWKTNRKSRKSDIRKAIVTLKKGDKIDEFLNI</sequence>
<accession>A0A2N2F2U9</accession>
<proteinExistence type="inferred from homology"/>
<comment type="function">
    <text evidence="6">One of the early assembly proteins it binds 23S rRNA. One of the proteins that surrounds the polypeptide exit tunnel on the outside of the ribosome. Forms the main docking site for trigger factor binding to the ribosome.</text>
</comment>
<evidence type="ECO:0000256" key="4">
    <source>
        <dbReference type="ARBA" id="ARBA00022980"/>
    </source>
</evidence>
<dbReference type="GO" id="GO:0019843">
    <property type="term" value="F:rRNA binding"/>
    <property type="evidence" value="ECO:0007669"/>
    <property type="project" value="UniProtKB-UniRule"/>
</dbReference>
<dbReference type="InterPro" id="IPR012678">
    <property type="entry name" value="Ribosomal_uL23/eL15/eS24_sf"/>
</dbReference>
<keyword evidence="5 6" id="KW-0687">Ribonucleoprotein</keyword>
<dbReference type="Pfam" id="PF00276">
    <property type="entry name" value="Ribosomal_L23"/>
    <property type="match status" value="1"/>
</dbReference>
<dbReference type="InterPro" id="IPR012677">
    <property type="entry name" value="Nucleotide-bd_a/b_plait_sf"/>
</dbReference>